<evidence type="ECO:0000256" key="1">
    <source>
        <dbReference type="SAM" id="Phobius"/>
    </source>
</evidence>
<evidence type="ECO:0000313" key="5">
    <source>
        <dbReference type="Proteomes" id="UP000051751"/>
    </source>
</evidence>
<dbReference type="EMBL" id="JQAZ01000002">
    <property type="protein sequence ID" value="KRN32831.1"/>
    <property type="molecule type" value="Genomic_DNA"/>
</dbReference>
<gene>
    <name evidence="2" type="ORF">IV38_GL000964</name>
    <name evidence="3" type="ORF">IV40_GL000889</name>
</gene>
<evidence type="ECO:0000313" key="3">
    <source>
        <dbReference type="EMBL" id="KRN32831.1"/>
    </source>
</evidence>
<comment type="caution">
    <text evidence="3">The sequence shown here is derived from an EMBL/GenBank/DDBJ whole genome shotgun (WGS) entry which is preliminary data.</text>
</comment>
<protein>
    <submittedName>
        <fullName evidence="3">Uncharacterized protein</fullName>
    </submittedName>
</protein>
<keyword evidence="4" id="KW-1185">Reference proteome</keyword>
<dbReference type="STRING" id="81857.IV38_GL000964"/>
<dbReference type="OrthoDB" id="2320818at2"/>
<proteinExistence type="predicted"/>
<accession>A0A0R2FWV5</accession>
<organism evidence="3 4">
    <name type="scientific">Lactobacillus selangorensis</name>
    <dbReference type="NCBI Taxonomy" id="81857"/>
    <lineage>
        <taxon>Bacteria</taxon>
        <taxon>Bacillati</taxon>
        <taxon>Bacillota</taxon>
        <taxon>Bacilli</taxon>
        <taxon>Lactobacillales</taxon>
        <taxon>Lactobacillaceae</taxon>
        <taxon>Lactobacillus</taxon>
    </lineage>
</organism>
<keyword evidence="1" id="KW-0472">Membrane</keyword>
<feature type="transmembrane region" description="Helical" evidence="1">
    <location>
        <begin position="57"/>
        <end position="77"/>
    </location>
</feature>
<name>A0A0R2FWV5_9LACO</name>
<keyword evidence="1" id="KW-0812">Transmembrane</keyword>
<evidence type="ECO:0000313" key="4">
    <source>
        <dbReference type="Proteomes" id="UP000051645"/>
    </source>
</evidence>
<reference evidence="4 5" key="1">
    <citation type="journal article" date="2015" name="Genome Announc.">
        <title>Expanding the biotechnology potential of lactobacilli through comparative genomics of 213 strains and associated genera.</title>
        <authorList>
            <person name="Sun Z."/>
            <person name="Harris H.M."/>
            <person name="McCann A."/>
            <person name="Guo C."/>
            <person name="Argimon S."/>
            <person name="Zhang W."/>
            <person name="Yang X."/>
            <person name="Jeffery I.B."/>
            <person name="Cooney J.C."/>
            <person name="Kagawa T.F."/>
            <person name="Liu W."/>
            <person name="Song Y."/>
            <person name="Salvetti E."/>
            <person name="Wrobel A."/>
            <person name="Rasinkangas P."/>
            <person name="Parkhill J."/>
            <person name="Rea M.C."/>
            <person name="O'Sullivan O."/>
            <person name="Ritari J."/>
            <person name="Douillard F.P."/>
            <person name="Paul Ross R."/>
            <person name="Yang R."/>
            <person name="Briner A.E."/>
            <person name="Felis G.E."/>
            <person name="de Vos W.M."/>
            <person name="Barrangou R."/>
            <person name="Klaenhammer T.R."/>
            <person name="Caufield P.W."/>
            <person name="Cui Y."/>
            <person name="Zhang H."/>
            <person name="O'Toole P.W."/>
        </authorList>
    </citation>
    <scope>NUCLEOTIDE SEQUENCE [LARGE SCALE GENOMIC DNA]</scope>
    <source>
        <strain evidence="2 5">ATCC BAA-66</strain>
        <strain evidence="3 4">DSM 13344</strain>
    </source>
</reference>
<sequence>MYTWTFWILAVWFVVNVIWMFAQSKNQSLLKTFAWINVIAIIWGFWAYYAAASHGAIGGWFITLNWINVVLAIYQFYVGYSKD</sequence>
<dbReference type="RefSeq" id="WP_057769073.1">
    <property type="nucleotide sequence ID" value="NZ_JQAT01000002.1"/>
</dbReference>
<dbReference type="EMBL" id="JQAT01000002">
    <property type="protein sequence ID" value="KRN28759.1"/>
    <property type="molecule type" value="Genomic_DNA"/>
</dbReference>
<dbReference type="Proteomes" id="UP000051645">
    <property type="component" value="Unassembled WGS sequence"/>
</dbReference>
<dbReference type="AlphaFoldDB" id="A0A0R2FWV5"/>
<feature type="transmembrane region" description="Helical" evidence="1">
    <location>
        <begin position="34"/>
        <end position="51"/>
    </location>
</feature>
<feature type="transmembrane region" description="Helical" evidence="1">
    <location>
        <begin position="6"/>
        <end position="22"/>
    </location>
</feature>
<dbReference type="Proteomes" id="UP000051751">
    <property type="component" value="Unassembled WGS sequence"/>
</dbReference>
<dbReference type="PATRIC" id="fig|81857.3.peg.969"/>
<evidence type="ECO:0000313" key="2">
    <source>
        <dbReference type="EMBL" id="KRN28759.1"/>
    </source>
</evidence>
<keyword evidence="1" id="KW-1133">Transmembrane helix</keyword>